<sequence>MFSIIMSFRYIGTVASAMITDKLNYRHAFYPRSSRQRCTLRHVIPLYKVNPLFTIYKSHVIGGEPNTILRAHFQTPCYH</sequence>
<accession>A0A2H1WGA0</accession>
<dbReference type="EMBL" id="ODYU01008437">
    <property type="protein sequence ID" value="SOQ52047.1"/>
    <property type="molecule type" value="Genomic_DNA"/>
</dbReference>
<dbReference type="AlphaFoldDB" id="A0A2H1WGA0"/>
<organism evidence="1">
    <name type="scientific">Spodoptera frugiperda</name>
    <name type="common">Fall armyworm</name>
    <dbReference type="NCBI Taxonomy" id="7108"/>
    <lineage>
        <taxon>Eukaryota</taxon>
        <taxon>Metazoa</taxon>
        <taxon>Ecdysozoa</taxon>
        <taxon>Arthropoda</taxon>
        <taxon>Hexapoda</taxon>
        <taxon>Insecta</taxon>
        <taxon>Pterygota</taxon>
        <taxon>Neoptera</taxon>
        <taxon>Endopterygota</taxon>
        <taxon>Lepidoptera</taxon>
        <taxon>Glossata</taxon>
        <taxon>Ditrysia</taxon>
        <taxon>Noctuoidea</taxon>
        <taxon>Noctuidae</taxon>
        <taxon>Amphipyrinae</taxon>
        <taxon>Spodoptera</taxon>
    </lineage>
</organism>
<evidence type="ECO:0000313" key="1">
    <source>
        <dbReference type="EMBL" id="SOQ52047.1"/>
    </source>
</evidence>
<gene>
    <name evidence="1" type="ORF">SFRICE_015479</name>
</gene>
<proteinExistence type="predicted"/>
<reference evidence="1" key="1">
    <citation type="submission" date="2016-07" db="EMBL/GenBank/DDBJ databases">
        <authorList>
            <person name="Bretaudeau A."/>
        </authorList>
    </citation>
    <scope>NUCLEOTIDE SEQUENCE</scope>
    <source>
        <strain evidence="1">Rice</strain>
        <tissue evidence="1">Whole body</tissue>
    </source>
</reference>
<name>A0A2H1WGA0_SPOFR</name>
<protein>
    <submittedName>
        <fullName evidence="1">SFRICE_015479</fullName>
    </submittedName>
</protein>